<name>A0A0A9FUZ3_ARUDO</name>
<organism evidence="1">
    <name type="scientific">Arundo donax</name>
    <name type="common">Giant reed</name>
    <name type="synonym">Donax arundinaceus</name>
    <dbReference type="NCBI Taxonomy" id="35708"/>
    <lineage>
        <taxon>Eukaryota</taxon>
        <taxon>Viridiplantae</taxon>
        <taxon>Streptophyta</taxon>
        <taxon>Embryophyta</taxon>
        <taxon>Tracheophyta</taxon>
        <taxon>Spermatophyta</taxon>
        <taxon>Magnoliopsida</taxon>
        <taxon>Liliopsida</taxon>
        <taxon>Poales</taxon>
        <taxon>Poaceae</taxon>
        <taxon>PACMAD clade</taxon>
        <taxon>Arundinoideae</taxon>
        <taxon>Arundineae</taxon>
        <taxon>Arundo</taxon>
    </lineage>
</organism>
<dbReference type="EMBL" id="GBRH01183780">
    <property type="protein sequence ID" value="JAE14116.1"/>
    <property type="molecule type" value="Transcribed_RNA"/>
</dbReference>
<reference evidence="1" key="2">
    <citation type="journal article" date="2015" name="Data Brief">
        <title>Shoot transcriptome of the giant reed, Arundo donax.</title>
        <authorList>
            <person name="Barrero R.A."/>
            <person name="Guerrero F.D."/>
            <person name="Moolhuijzen P."/>
            <person name="Goolsby J.A."/>
            <person name="Tidwell J."/>
            <person name="Bellgard S.E."/>
            <person name="Bellgard M.I."/>
        </authorList>
    </citation>
    <scope>NUCLEOTIDE SEQUENCE</scope>
    <source>
        <tissue evidence="1">Shoot tissue taken approximately 20 cm above the soil surface</tissue>
    </source>
</reference>
<dbReference type="AlphaFoldDB" id="A0A0A9FUZ3"/>
<protein>
    <submittedName>
        <fullName evidence="1">Uncharacterized protein</fullName>
    </submittedName>
</protein>
<accession>A0A0A9FUZ3</accession>
<evidence type="ECO:0000313" key="1">
    <source>
        <dbReference type="EMBL" id="JAE14116.1"/>
    </source>
</evidence>
<sequence>MHAFIPLKLTTNVHKKISVTLKCYQIIRTIQVHNLS</sequence>
<proteinExistence type="predicted"/>
<reference evidence="1" key="1">
    <citation type="submission" date="2014-09" db="EMBL/GenBank/DDBJ databases">
        <authorList>
            <person name="Magalhaes I.L.F."/>
            <person name="Oliveira U."/>
            <person name="Santos F.R."/>
            <person name="Vidigal T.H.D.A."/>
            <person name="Brescovit A.D."/>
            <person name="Santos A.J."/>
        </authorList>
    </citation>
    <scope>NUCLEOTIDE SEQUENCE</scope>
    <source>
        <tissue evidence="1">Shoot tissue taken approximately 20 cm above the soil surface</tissue>
    </source>
</reference>